<dbReference type="KEGG" id="dmt:DESME_09475"/>
<name>W0ECJ8_9FIRM</name>
<dbReference type="HOGENOM" id="CLU_2989247_0_0_9"/>
<accession>W0ECJ8</accession>
<evidence type="ECO:0000313" key="2">
    <source>
        <dbReference type="Proteomes" id="UP000010847"/>
    </source>
</evidence>
<gene>
    <name evidence="1" type="ORF">DESME_09475</name>
</gene>
<sequence length="57" mass="6481">MNPDSIFSQSLIIMGKSQVILYVNSSEIYVVNYEFVSQNQTAYVSTKGFHFGVENQK</sequence>
<dbReference type="Proteomes" id="UP000010847">
    <property type="component" value="Chromosome"/>
</dbReference>
<dbReference type="EMBL" id="CP007032">
    <property type="protein sequence ID" value="AHF08605.1"/>
    <property type="molecule type" value="Genomic_DNA"/>
</dbReference>
<keyword evidence="2" id="KW-1185">Reference proteome</keyword>
<protein>
    <submittedName>
        <fullName evidence="1">Uncharacterized protein</fullName>
    </submittedName>
</protein>
<dbReference type="AlphaFoldDB" id="W0ECJ8"/>
<proteinExistence type="predicted"/>
<organism evidence="1 2">
    <name type="scientific">Desulfitobacterium metallireducens DSM 15288</name>
    <dbReference type="NCBI Taxonomy" id="871968"/>
    <lineage>
        <taxon>Bacteria</taxon>
        <taxon>Bacillati</taxon>
        <taxon>Bacillota</taxon>
        <taxon>Clostridia</taxon>
        <taxon>Eubacteriales</taxon>
        <taxon>Desulfitobacteriaceae</taxon>
        <taxon>Desulfitobacterium</taxon>
    </lineage>
</organism>
<reference evidence="1 2" key="1">
    <citation type="submission" date="2013-12" db="EMBL/GenBank/DDBJ databases">
        <authorList>
            <consortium name="DOE Joint Genome Institute"/>
            <person name="Smidt H."/>
            <person name="Huntemann M."/>
            <person name="Han J."/>
            <person name="Chen A."/>
            <person name="Kyrpides N."/>
            <person name="Mavromatis K."/>
            <person name="Markowitz V."/>
            <person name="Palaniappan K."/>
            <person name="Ivanova N."/>
            <person name="Schaumberg A."/>
            <person name="Pati A."/>
            <person name="Liolios K."/>
            <person name="Nordberg H.P."/>
            <person name="Cantor M.N."/>
            <person name="Hua S.X."/>
            <person name="Woyke T."/>
        </authorList>
    </citation>
    <scope>NUCLEOTIDE SEQUENCE [LARGE SCALE GENOMIC DNA]</scope>
    <source>
        <strain evidence="2">DSM 15288</strain>
    </source>
</reference>
<evidence type="ECO:0000313" key="1">
    <source>
        <dbReference type="EMBL" id="AHF08605.1"/>
    </source>
</evidence>